<dbReference type="InterPro" id="IPR032675">
    <property type="entry name" value="LRR_dom_sf"/>
</dbReference>
<evidence type="ECO:0000313" key="2">
    <source>
        <dbReference type="EMBL" id="KAL0071744.1"/>
    </source>
</evidence>
<feature type="region of interest" description="Disordered" evidence="1">
    <location>
        <begin position="869"/>
        <end position="899"/>
    </location>
</feature>
<accession>A0ABR3AE84</accession>
<sequence length="899" mass="100089">MPSSESRLSEALSQLNPLRRRPSLAQSIRSISSAFSRKSKDRESIKSNWDAESRRSERSRHSFIAEVPEPKEVPKEKEVKKAKKPKKKAQTQPQAQHKPAPQPADNTPPAFTSKKERKRQPVTHVPSKYKAYAVRKQPRQPAILRNEEVMKKLLDTVLDLPGGRRSLSRLARTCRALSEPALNTLWRELDSLVPVVGLFPGTLLKKARKPGLGLAKAPEEEDWSRVMSYGERVRQITYNESSNALSPAIFPYFEENRPRVYMFPNLQHLVWKTETSAGLDYCHMFLNSSLEGLTLEIGARCPKLVPLLTDVAQRMTFTSFSFSSQISLPESFVDIMAAQDALQRLVIVAPGALAPAMGHWVASLPELKSLQLDLSRRSPIAVEGFFDELAGSGASTPSSVGTTDSGVFSGEELDFSDIRKSALRVTGNVRSREVFATMRQLHLTGEASNVAVFLKFFTSPLSQLDLVIDDPPDSVDWQDLSSMIYRFSSSLQSLRITATSSSRFSDLIRSTPRAEQPTGRLPLEHLSRFPILNRLEIDLPESFNFLAADIARVADCCPNLEELKLCPLARFPVNTGPPKLTLEALAPLMANCQRLHTISVAINGMKGNPNTLAEPSYSSNSLRKCHLGHSWIGEPLHVAILLSHLAPKLDTLKWFHERNRPGFIETNARGWEKVSDMLPHLQQIRLTERIRSHREPEKVVEYVEVQVLPPEIPTSDKCVGPEIVMRDQSVLVLPTVAESSVQCSPQLAHASVEAVPELVSVEIDATPVLEEIAIDASVTTVDEIVDATPLTVEAPVDATPAASQSVEAFELVPQSPQQRYWGPHHHVIPSLFSMLSYTCKILIAFPLTIPMRLIHALMYYNPFSRRTLSGNRSSSDSSSSSQEDEEDNDDITMTTIQVR</sequence>
<feature type="region of interest" description="Disordered" evidence="1">
    <location>
        <begin position="1"/>
        <end position="125"/>
    </location>
</feature>
<dbReference type="Gene3D" id="3.80.10.10">
    <property type="entry name" value="Ribonuclease Inhibitor"/>
    <property type="match status" value="1"/>
</dbReference>
<dbReference type="SUPFAM" id="SSF52047">
    <property type="entry name" value="RNI-like"/>
    <property type="match status" value="1"/>
</dbReference>
<evidence type="ECO:0000313" key="3">
    <source>
        <dbReference type="Proteomes" id="UP001437256"/>
    </source>
</evidence>
<gene>
    <name evidence="2" type="primary">RPN5_2</name>
    <name evidence="2" type="ORF">AAF712_000666</name>
</gene>
<feature type="compositionally biased region" description="Basic and acidic residues" evidence="1">
    <location>
        <begin position="38"/>
        <end position="60"/>
    </location>
</feature>
<comment type="caution">
    <text evidence="2">The sequence shown here is derived from an EMBL/GenBank/DDBJ whole genome shotgun (WGS) entry which is preliminary data.</text>
</comment>
<feature type="compositionally biased region" description="Basic and acidic residues" evidence="1">
    <location>
        <begin position="68"/>
        <end position="79"/>
    </location>
</feature>
<reference evidence="2 3" key="1">
    <citation type="submission" date="2024-05" db="EMBL/GenBank/DDBJ databases">
        <title>A draft genome resource for the thread blight pathogen Marasmius tenuissimus strain MS-2.</title>
        <authorList>
            <person name="Yulfo-Soto G.E."/>
            <person name="Baruah I.K."/>
            <person name="Amoako-Attah I."/>
            <person name="Bukari Y."/>
            <person name="Meinhardt L.W."/>
            <person name="Bailey B.A."/>
            <person name="Cohen S.P."/>
        </authorList>
    </citation>
    <scope>NUCLEOTIDE SEQUENCE [LARGE SCALE GENOMIC DNA]</scope>
    <source>
        <strain evidence="2 3">MS-2</strain>
    </source>
</reference>
<dbReference type="Proteomes" id="UP001437256">
    <property type="component" value="Unassembled WGS sequence"/>
</dbReference>
<organism evidence="2 3">
    <name type="scientific">Marasmius tenuissimus</name>
    <dbReference type="NCBI Taxonomy" id="585030"/>
    <lineage>
        <taxon>Eukaryota</taxon>
        <taxon>Fungi</taxon>
        <taxon>Dikarya</taxon>
        <taxon>Basidiomycota</taxon>
        <taxon>Agaricomycotina</taxon>
        <taxon>Agaricomycetes</taxon>
        <taxon>Agaricomycetidae</taxon>
        <taxon>Agaricales</taxon>
        <taxon>Marasmiineae</taxon>
        <taxon>Marasmiaceae</taxon>
        <taxon>Marasmius</taxon>
    </lineage>
</organism>
<feature type="compositionally biased region" description="Basic residues" evidence="1">
    <location>
        <begin position="80"/>
        <end position="89"/>
    </location>
</feature>
<keyword evidence="2" id="KW-0647">Proteasome</keyword>
<feature type="compositionally biased region" description="Polar residues" evidence="1">
    <location>
        <begin position="1"/>
        <end position="16"/>
    </location>
</feature>
<dbReference type="GO" id="GO:0000502">
    <property type="term" value="C:proteasome complex"/>
    <property type="evidence" value="ECO:0007669"/>
    <property type="project" value="UniProtKB-KW"/>
</dbReference>
<name>A0ABR3AE84_9AGAR</name>
<keyword evidence="3" id="KW-1185">Reference proteome</keyword>
<proteinExistence type="predicted"/>
<feature type="compositionally biased region" description="Polar residues" evidence="1">
    <location>
        <begin position="24"/>
        <end position="36"/>
    </location>
</feature>
<protein>
    <submittedName>
        <fullName evidence="2">Proteasome regulatory particle subunit</fullName>
    </submittedName>
</protein>
<feature type="compositionally biased region" description="Low complexity" evidence="1">
    <location>
        <begin position="90"/>
        <end position="99"/>
    </location>
</feature>
<dbReference type="EMBL" id="JBBXMP010000002">
    <property type="protein sequence ID" value="KAL0071744.1"/>
    <property type="molecule type" value="Genomic_DNA"/>
</dbReference>
<evidence type="ECO:0000256" key="1">
    <source>
        <dbReference type="SAM" id="MobiDB-lite"/>
    </source>
</evidence>